<accession>A0ABS2VJA9</accession>
<evidence type="ECO:0000313" key="2">
    <source>
        <dbReference type="EMBL" id="MBN0043175.1"/>
    </source>
</evidence>
<protein>
    <submittedName>
        <fullName evidence="2">Uncharacterized protein</fullName>
    </submittedName>
</protein>
<feature type="chain" id="PRO_5045363124" evidence="1">
    <location>
        <begin position="32"/>
        <end position="112"/>
    </location>
</feature>
<feature type="signal peptide" evidence="1">
    <location>
        <begin position="1"/>
        <end position="31"/>
    </location>
</feature>
<keyword evidence="1" id="KW-0732">Signal</keyword>
<organism evidence="2 3">
    <name type="scientific">Streptomyces actuosus</name>
    <dbReference type="NCBI Taxonomy" id="1885"/>
    <lineage>
        <taxon>Bacteria</taxon>
        <taxon>Bacillati</taxon>
        <taxon>Actinomycetota</taxon>
        <taxon>Actinomycetes</taxon>
        <taxon>Kitasatosporales</taxon>
        <taxon>Streptomycetaceae</taxon>
        <taxon>Streptomyces</taxon>
    </lineage>
</organism>
<gene>
    <name evidence="2" type="ORF">JS756_03450</name>
</gene>
<name>A0ABS2VJA9_STRAS</name>
<evidence type="ECO:0000256" key="1">
    <source>
        <dbReference type="SAM" id="SignalP"/>
    </source>
</evidence>
<evidence type="ECO:0000313" key="3">
    <source>
        <dbReference type="Proteomes" id="UP000788262"/>
    </source>
</evidence>
<reference evidence="2 3" key="1">
    <citation type="submission" date="2021-02" db="EMBL/GenBank/DDBJ databases">
        <title>Whole genome sequencing of Streptomyces actuosus VRA1.</title>
        <authorList>
            <person name="Sen G."/>
            <person name="Sen A."/>
        </authorList>
    </citation>
    <scope>NUCLEOTIDE SEQUENCE [LARGE SCALE GENOMIC DNA]</scope>
    <source>
        <strain evidence="2 3">VRA1</strain>
    </source>
</reference>
<keyword evidence="3" id="KW-1185">Reference proteome</keyword>
<dbReference type="Proteomes" id="UP000788262">
    <property type="component" value="Unassembled WGS sequence"/>
</dbReference>
<dbReference type="RefSeq" id="WP_205381410.1">
    <property type="nucleotide sequence ID" value="NZ_JAFFZS010000002.1"/>
</dbReference>
<dbReference type="EMBL" id="JAFFZS010000002">
    <property type="protein sequence ID" value="MBN0043175.1"/>
    <property type="molecule type" value="Genomic_DNA"/>
</dbReference>
<comment type="caution">
    <text evidence="2">The sequence shown here is derived from an EMBL/GenBank/DDBJ whole genome shotgun (WGS) entry which is preliminary data.</text>
</comment>
<proteinExistence type="predicted"/>
<sequence length="112" mass="11690">MSRAPRALPHSRTWLRAFVLLLALLMPGALAELPAAPAAVAAESAEHDVADTAWVRPPARTPHRTAAQRTAARLPPVLMPAPVPAAAPGRAAPVPPREPQALAALRSVVLLC</sequence>